<comment type="caution">
    <text evidence="1">The sequence shown here is derived from an EMBL/GenBank/DDBJ whole genome shotgun (WGS) entry which is preliminary data.</text>
</comment>
<gene>
    <name evidence="1" type="ORF">PF327_05570</name>
</gene>
<reference evidence="1" key="1">
    <citation type="submission" date="2023-01" db="EMBL/GenBank/DDBJ databases">
        <title>Sulfurovum sp. XTW-4 genome assembly.</title>
        <authorList>
            <person name="Wang J."/>
        </authorList>
    </citation>
    <scope>NUCLEOTIDE SEQUENCE</scope>
    <source>
        <strain evidence="1">XTW-4</strain>
    </source>
</reference>
<accession>A0ABT7QRF5</accession>
<evidence type="ECO:0000313" key="1">
    <source>
        <dbReference type="EMBL" id="MDM5263663.1"/>
    </source>
</evidence>
<name>A0ABT7QRF5_9BACT</name>
<sequence length="145" mass="16194">MSTSSEERIEQFYSMVEENIENGMLYRDAIELAAVTVGGLITAKVSQAMAKYQEAIHPQSHLSQEEDKDALALLSMGVLWDNTYFNPIEPDASTPLENTLAESIYFIMKYGKEEDGLNKALEANEKCAGDVESRAKAIRRVLEKV</sequence>
<keyword evidence="2" id="KW-1185">Reference proteome</keyword>
<dbReference type="Proteomes" id="UP001169066">
    <property type="component" value="Unassembled WGS sequence"/>
</dbReference>
<proteinExistence type="predicted"/>
<dbReference type="EMBL" id="JAQIBC010000003">
    <property type="protein sequence ID" value="MDM5263663.1"/>
    <property type="molecule type" value="Genomic_DNA"/>
</dbReference>
<dbReference type="RefSeq" id="WP_289401650.1">
    <property type="nucleotide sequence ID" value="NZ_JAQIBC010000003.1"/>
</dbReference>
<protein>
    <submittedName>
        <fullName evidence="1">Uncharacterized protein</fullName>
    </submittedName>
</protein>
<organism evidence="1 2">
    <name type="scientific">Sulfurovum xiamenensis</name>
    <dbReference type="NCBI Taxonomy" id="3019066"/>
    <lineage>
        <taxon>Bacteria</taxon>
        <taxon>Pseudomonadati</taxon>
        <taxon>Campylobacterota</taxon>
        <taxon>Epsilonproteobacteria</taxon>
        <taxon>Campylobacterales</taxon>
        <taxon>Sulfurovaceae</taxon>
        <taxon>Sulfurovum</taxon>
    </lineage>
</organism>
<evidence type="ECO:0000313" key="2">
    <source>
        <dbReference type="Proteomes" id="UP001169066"/>
    </source>
</evidence>